<keyword evidence="1" id="KW-0732">Signal</keyword>
<evidence type="ECO:0000313" key="2">
    <source>
        <dbReference type="EMBL" id="PRQ09397.1"/>
    </source>
</evidence>
<evidence type="ECO:0000313" key="3">
    <source>
        <dbReference type="Proteomes" id="UP000238823"/>
    </source>
</evidence>
<comment type="caution">
    <text evidence="2">The sequence shown here is derived from an EMBL/GenBank/DDBJ whole genome shotgun (WGS) entry which is preliminary data.</text>
</comment>
<gene>
    <name evidence="2" type="ORF">ENSA7_08760</name>
</gene>
<dbReference type="EMBL" id="PVNL01000025">
    <property type="protein sequence ID" value="PRQ09397.1"/>
    <property type="molecule type" value="Genomic_DNA"/>
</dbReference>
<sequence>MQAIFALALISSTLWASPSAAPDVPIVASTPTPSPGSELRRYLRRPVPRSARFLDHGVISLAAAGGTPHIYRLDLRVGLFDHVSVGVTGHWLPGQRAPQVWPVGAIAIWRGRGPSGLGFEVGGHYRPVLYPPVDADVQFIPQTQLALGTAVVSSGLFSAGLDVGAAHTRIPVVDPADGLSFHRRAVFGGGVFARVGNRRVGLTADALAVLSPDPLLVFELAVELRFGAFEERPRGGWRGSNAVSSGRHASPHR</sequence>
<protein>
    <recommendedName>
        <fullName evidence="4">Outer membrane protein beta-barrel domain-containing protein</fullName>
    </recommendedName>
</protein>
<dbReference type="RefSeq" id="WP_106087946.1">
    <property type="nucleotide sequence ID" value="NZ_PVNL01000025.1"/>
</dbReference>
<evidence type="ECO:0000256" key="1">
    <source>
        <dbReference type="SAM" id="SignalP"/>
    </source>
</evidence>
<dbReference type="Proteomes" id="UP000238823">
    <property type="component" value="Unassembled WGS sequence"/>
</dbReference>
<dbReference type="OrthoDB" id="5514250at2"/>
<dbReference type="AlphaFoldDB" id="A0A2S9YWC9"/>
<proteinExistence type="predicted"/>
<reference evidence="2 3" key="1">
    <citation type="submission" date="2018-03" db="EMBL/GenBank/DDBJ databases">
        <title>Draft Genome Sequences of the Obligatory Marine Myxobacteria Enhygromyxa salina SWB007.</title>
        <authorList>
            <person name="Poehlein A."/>
            <person name="Moghaddam J.A."/>
            <person name="Harms H."/>
            <person name="Alanjari M."/>
            <person name="Koenig G.M."/>
            <person name="Daniel R."/>
            <person name="Schaeberle T.F."/>
        </authorList>
    </citation>
    <scope>NUCLEOTIDE SEQUENCE [LARGE SCALE GENOMIC DNA]</scope>
    <source>
        <strain evidence="2 3">SWB007</strain>
    </source>
</reference>
<organism evidence="2 3">
    <name type="scientific">Enhygromyxa salina</name>
    <dbReference type="NCBI Taxonomy" id="215803"/>
    <lineage>
        <taxon>Bacteria</taxon>
        <taxon>Pseudomonadati</taxon>
        <taxon>Myxococcota</taxon>
        <taxon>Polyangia</taxon>
        <taxon>Nannocystales</taxon>
        <taxon>Nannocystaceae</taxon>
        <taxon>Enhygromyxa</taxon>
    </lineage>
</organism>
<accession>A0A2S9YWC9</accession>
<feature type="chain" id="PRO_5015655838" description="Outer membrane protein beta-barrel domain-containing protein" evidence="1">
    <location>
        <begin position="17"/>
        <end position="253"/>
    </location>
</feature>
<feature type="signal peptide" evidence="1">
    <location>
        <begin position="1"/>
        <end position="16"/>
    </location>
</feature>
<name>A0A2S9YWC9_9BACT</name>
<evidence type="ECO:0008006" key="4">
    <source>
        <dbReference type="Google" id="ProtNLM"/>
    </source>
</evidence>